<dbReference type="Gene3D" id="3.40.50.150">
    <property type="entry name" value="Vaccinia Virus protein VP39"/>
    <property type="match status" value="1"/>
</dbReference>
<evidence type="ECO:0000256" key="1">
    <source>
        <dbReference type="ARBA" id="ARBA00022603"/>
    </source>
</evidence>
<organism evidence="5 6">
    <name type="scientific">Symbiodinium pilosum</name>
    <name type="common">Dinoflagellate</name>
    <dbReference type="NCBI Taxonomy" id="2952"/>
    <lineage>
        <taxon>Eukaryota</taxon>
        <taxon>Sar</taxon>
        <taxon>Alveolata</taxon>
        <taxon>Dinophyceae</taxon>
        <taxon>Suessiales</taxon>
        <taxon>Symbiodiniaceae</taxon>
        <taxon>Symbiodinium</taxon>
    </lineage>
</organism>
<dbReference type="PANTHER" id="PTHR46098:SF1">
    <property type="entry name" value="TRNA (CYTOSINE(38)-C(5))-METHYLTRANSFERASE"/>
    <property type="match status" value="1"/>
</dbReference>
<keyword evidence="1 4" id="KW-0489">Methyltransferase</keyword>
<evidence type="ECO:0000256" key="3">
    <source>
        <dbReference type="ARBA" id="ARBA00022691"/>
    </source>
</evidence>
<evidence type="ECO:0000256" key="2">
    <source>
        <dbReference type="ARBA" id="ARBA00022679"/>
    </source>
</evidence>
<dbReference type="AlphaFoldDB" id="A0A812NTH2"/>
<proteinExistence type="inferred from homology"/>
<dbReference type="InterPro" id="IPR001525">
    <property type="entry name" value="C5_MeTfrase"/>
</dbReference>
<feature type="non-terminal residue" evidence="5">
    <location>
        <position position="357"/>
    </location>
</feature>
<comment type="caution">
    <text evidence="5">The sequence shown here is derived from an EMBL/GenBank/DDBJ whole genome shotgun (WGS) entry which is preliminary data.</text>
</comment>
<dbReference type="GO" id="GO:0008168">
    <property type="term" value="F:methyltransferase activity"/>
    <property type="evidence" value="ECO:0007669"/>
    <property type="project" value="UniProtKB-KW"/>
</dbReference>
<feature type="active site" evidence="4">
    <location>
        <position position="96"/>
    </location>
</feature>
<evidence type="ECO:0000256" key="4">
    <source>
        <dbReference type="PROSITE-ProRule" id="PRU01016"/>
    </source>
</evidence>
<dbReference type="InterPro" id="IPR050750">
    <property type="entry name" value="C5-MTase"/>
</dbReference>
<dbReference type="InterPro" id="IPR018117">
    <property type="entry name" value="C5_DNA_meth_AS"/>
</dbReference>
<dbReference type="OrthoDB" id="418279at2759"/>
<dbReference type="GO" id="GO:0032259">
    <property type="term" value="P:methylation"/>
    <property type="evidence" value="ECO:0007669"/>
    <property type="project" value="UniProtKB-KW"/>
</dbReference>
<evidence type="ECO:0000313" key="5">
    <source>
        <dbReference type="EMBL" id="CAE7326145.1"/>
    </source>
</evidence>
<dbReference type="PROSITE" id="PS51679">
    <property type="entry name" value="SAM_MT_C5"/>
    <property type="match status" value="1"/>
</dbReference>
<name>A0A812NTH2_SYMPI</name>
<keyword evidence="2 4" id="KW-0808">Transferase</keyword>
<comment type="similarity">
    <text evidence="4">Belongs to the class I-like SAM-binding methyltransferase superfamily. C5-methyltransferase family.</text>
</comment>
<sequence>MSEAASGSGDRVKRRRKGAKVLRIGSACSGWCSELFAAEKLQLAHVSCFACDTDRNCQAVSQQLWRHEKYFQDALGDEFMQDTPSDIDLFTAGPPCQPFSQQGERRTIDDPRAALLLQMVLWIARKRPTTFIIEQVKGLQSFAPKLLLYVLQTLANLEAPTAGKEKLYTVQYRLLDASVHSGLPQHRERLFIVGVKRARQKRALVWPAEVPMRSLTDFVKPRASLEELCLDSAEPHSNTARKNLRESCAKIRAAGGDPDKDKYIINLRTGFKSHHMLNRCPCLTRAMGRSTDGFYASWLHRRVGIPELVQLQGVPWERVQACTDTVSPQILGGIAGNAIPVDLLARVMLMVLNAADL</sequence>
<protein>
    <submittedName>
        <fullName evidence="5">AquIMA protein</fullName>
    </submittedName>
</protein>
<gene>
    <name evidence="5" type="primary">aquIMA</name>
    <name evidence="5" type="ORF">SPIL2461_LOCUS7542</name>
</gene>
<dbReference type="PANTHER" id="PTHR46098">
    <property type="entry name" value="TRNA (CYTOSINE(38)-C(5))-METHYLTRANSFERASE"/>
    <property type="match status" value="1"/>
</dbReference>
<dbReference type="InterPro" id="IPR029063">
    <property type="entry name" value="SAM-dependent_MTases_sf"/>
</dbReference>
<keyword evidence="6" id="KW-1185">Reference proteome</keyword>
<evidence type="ECO:0000313" key="6">
    <source>
        <dbReference type="Proteomes" id="UP000649617"/>
    </source>
</evidence>
<dbReference type="Proteomes" id="UP000649617">
    <property type="component" value="Unassembled WGS sequence"/>
</dbReference>
<dbReference type="SUPFAM" id="SSF53335">
    <property type="entry name" value="S-adenosyl-L-methionine-dependent methyltransferases"/>
    <property type="match status" value="1"/>
</dbReference>
<dbReference type="PROSITE" id="PS00094">
    <property type="entry name" value="C5_MTASE_1"/>
    <property type="match status" value="1"/>
</dbReference>
<reference evidence="5" key="1">
    <citation type="submission" date="2021-02" db="EMBL/GenBank/DDBJ databases">
        <authorList>
            <person name="Dougan E. K."/>
            <person name="Rhodes N."/>
            <person name="Thang M."/>
            <person name="Chan C."/>
        </authorList>
    </citation>
    <scope>NUCLEOTIDE SEQUENCE</scope>
</reference>
<dbReference type="Pfam" id="PF00145">
    <property type="entry name" value="DNA_methylase"/>
    <property type="match status" value="1"/>
</dbReference>
<dbReference type="PRINTS" id="PR00105">
    <property type="entry name" value="C5METTRFRASE"/>
</dbReference>
<keyword evidence="3 4" id="KW-0949">S-adenosyl-L-methionine</keyword>
<dbReference type="EMBL" id="CAJNIZ010011887">
    <property type="protein sequence ID" value="CAE7326145.1"/>
    <property type="molecule type" value="Genomic_DNA"/>
</dbReference>
<accession>A0A812NTH2</accession>